<sequence>MTTDLSKKLIRTVSSICILGTLTAAAAFAAGDPSISIDKELFSQAAISPAKLDEIYASQPAADPSAPSLTEQTGADAQAVSAADASVSTDDAAPAAKSTPTDTSADTANTAADTTDSTAAPAESAPPVTTPVYDLQTNHPDTPYMTKDGRPAGATIYTSGCCPVSVANILRNLCGITDATSENMCALATESGARYDGGTDPLKMLDAAAAKWGGFTYQYSNSMDELQQCLAEGGMALAHTSGASGGATGLFADNGHFVALVSGDASVITAVDPYWTETKWTANETRKANAVETETHGVVNVQTGAVGAACDYFYLIRKA</sequence>
<protein>
    <recommendedName>
        <fullName evidence="5">Peptidase C39-like domain-containing protein</fullName>
    </recommendedName>
</protein>
<accession>A0ABS6ESU3</accession>
<feature type="chain" id="PRO_5045796446" description="Peptidase C39-like domain-containing protein" evidence="2">
    <location>
        <begin position="30"/>
        <end position="319"/>
    </location>
</feature>
<keyword evidence="2" id="KW-0732">Signal</keyword>
<evidence type="ECO:0000256" key="2">
    <source>
        <dbReference type="SAM" id="SignalP"/>
    </source>
</evidence>
<feature type="signal peptide" evidence="2">
    <location>
        <begin position="1"/>
        <end position="29"/>
    </location>
</feature>
<keyword evidence="4" id="KW-1185">Reference proteome</keyword>
<evidence type="ECO:0008006" key="5">
    <source>
        <dbReference type="Google" id="ProtNLM"/>
    </source>
</evidence>
<organism evidence="3 4">
    <name type="scientific">Butyricicoccus intestinisimiae</name>
    <dbReference type="NCBI Taxonomy" id="2841509"/>
    <lineage>
        <taxon>Bacteria</taxon>
        <taxon>Bacillati</taxon>
        <taxon>Bacillota</taxon>
        <taxon>Clostridia</taxon>
        <taxon>Eubacteriales</taxon>
        <taxon>Butyricicoccaceae</taxon>
        <taxon>Butyricicoccus</taxon>
    </lineage>
</organism>
<gene>
    <name evidence="3" type="ORF">KQI75_08370</name>
</gene>
<dbReference type="Proteomes" id="UP000783588">
    <property type="component" value="Unassembled WGS sequence"/>
</dbReference>
<proteinExistence type="predicted"/>
<dbReference type="RefSeq" id="WP_216470299.1">
    <property type="nucleotide sequence ID" value="NZ_JAHLQI010000004.1"/>
</dbReference>
<reference evidence="3 4" key="1">
    <citation type="submission" date="2021-06" db="EMBL/GenBank/DDBJ databases">
        <authorList>
            <person name="Sun Q."/>
            <person name="Li D."/>
        </authorList>
    </citation>
    <scope>NUCLEOTIDE SEQUENCE [LARGE SCALE GENOMIC DNA]</scope>
    <source>
        <strain evidence="3 4">MSJd-7</strain>
    </source>
</reference>
<dbReference type="EMBL" id="JAHLQI010000004">
    <property type="protein sequence ID" value="MBU5490632.1"/>
    <property type="molecule type" value="Genomic_DNA"/>
</dbReference>
<name>A0ABS6ESU3_9FIRM</name>
<feature type="compositionally biased region" description="Low complexity" evidence="1">
    <location>
        <begin position="75"/>
        <end position="131"/>
    </location>
</feature>
<feature type="region of interest" description="Disordered" evidence="1">
    <location>
        <begin position="60"/>
        <end position="137"/>
    </location>
</feature>
<comment type="caution">
    <text evidence="3">The sequence shown here is derived from an EMBL/GenBank/DDBJ whole genome shotgun (WGS) entry which is preliminary data.</text>
</comment>
<evidence type="ECO:0000313" key="4">
    <source>
        <dbReference type="Proteomes" id="UP000783588"/>
    </source>
</evidence>
<evidence type="ECO:0000313" key="3">
    <source>
        <dbReference type="EMBL" id="MBU5490632.1"/>
    </source>
</evidence>
<evidence type="ECO:0000256" key="1">
    <source>
        <dbReference type="SAM" id="MobiDB-lite"/>
    </source>
</evidence>